<proteinExistence type="inferred from homology"/>
<keyword evidence="4" id="KW-0472">Membrane</keyword>
<dbReference type="GO" id="GO:0000026">
    <property type="term" value="F:alpha-1,2-mannosyltransferase activity"/>
    <property type="evidence" value="ECO:0007669"/>
    <property type="project" value="TreeGrafter"/>
</dbReference>
<evidence type="ECO:0000313" key="8">
    <source>
        <dbReference type="Proteomes" id="UP000317494"/>
    </source>
</evidence>
<dbReference type="EMBL" id="QEAM01000204">
    <property type="protein sequence ID" value="TPX43933.1"/>
    <property type="molecule type" value="Genomic_DNA"/>
</dbReference>
<keyword evidence="2" id="KW-0808">Transferase</keyword>
<evidence type="ECO:0000313" key="9">
    <source>
        <dbReference type="Proteomes" id="UP000320475"/>
    </source>
</evidence>
<dbReference type="GO" id="GO:0005794">
    <property type="term" value="C:Golgi apparatus"/>
    <property type="evidence" value="ECO:0007669"/>
    <property type="project" value="TreeGrafter"/>
</dbReference>
<dbReference type="Gene3D" id="3.90.550.10">
    <property type="entry name" value="Spore Coat Polysaccharide Biosynthesis Protein SpsA, Chain A"/>
    <property type="match status" value="1"/>
</dbReference>
<accession>A0A507CXP6</accession>
<dbReference type="Proteomes" id="UP000320475">
    <property type="component" value="Unassembled WGS sequence"/>
</dbReference>
<reference evidence="8 9" key="1">
    <citation type="journal article" date="2019" name="Sci. Rep.">
        <title>Comparative genomics of chytrid fungi reveal insights into the obligate biotrophic and pathogenic lifestyle of Synchytrium endobioticum.</title>
        <authorList>
            <person name="van de Vossenberg B.T.L.H."/>
            <person name="Warris S."/>
            <person name="Nguyen H.D.T."/>
            <person name="van Gent-Pelzer M.P.E."/>
            <person name="Joly D.L."/>
            <person name="van de Geest H.C."/>
            <person name="Bonants P.J.M."/>
            <person name="Smith D.S."/>
            <person name="Levesque C.A."/>
            <person name="van der Lee T.A.J."/>
        </authorList>
    </citation>
    <scope>NUCLEOTIDE SEQUENCE [LARGE SCALE GENOMIC DNA]</scope>
    <source>
        <strain evidence="6 9">LEV6574</strain>
        <strain evidence="5 8">MB42</strain>
    </source>
</reference>
<evidence type="ECO:0000313" key="5">
    <source>
        <dbReference type="EMBL" id="TPX37347.1"/>
    </source>
</evidence>
<dbReference type="EMBL" id="QEAN01000429">
    <property type="protein sequence ID" value="TPX37347.1"/>
    <property type="molecule type" value="Genomic_DNA"/>
</dbReference>
<keyword evidence="8" id="KW-1185">Reference proteome</keyword>
<keyword evidence="4" id="KW-1133">Transmembrane helix</keyword>
<gene>
    <name evidence="6" type="ORF">SeLEV6574_g04792</name>
    <name evidence="7" type="ORF">SeLEV6574_g04800</name>
    <name evidence="5" type="ORF">SeMB42_g06925</name>
</gene>
<evidence type="ECO:0000256" key="4">
    <source>
        <dbReference type="SAM" id="Phobius"/>
    </source>
</evidence>
<comment type="similarity">
    <text evidence="1">Belongs to the glycosyltransferase 15 family.</text>
</comment>
<evidence type="ECO:0000256" key="1">
    <source>
        <dbReference type="ARBA" id="ARBA00007677"/>
    </source>
</evidence>
<dbReference type="GO" id="GO:0000032">
    <property type="term" value="P:cell wall mannoprotein biosynthetic process"/>
    <property type="evidence" value="ECO:0007669"/>
    <property type="project" value="TreeGrafter"/>
</dbReference>
<dbReference type="OrthoDB" id="439943at2759"/>
<name>A0A507CXP6_9FUNG</name>
<dbReference type="PANTHER" id="PTHR31121:SF2">
    <property type="entry name" value="MANNOSYLTRANSFERASE KTR5-RELATED"/>
    <property type="match status" value="1"/>
</dbReference>
<evidence type="ECO:0000256" key="2">
    <source>
        <dbReference type="ARBA" id="ARBA00022679"/>
    </source>
</evidence>
<dbReference type="FunFam" id="3.90.550.10:FF:000051">
    <property type="entry name" value="Alpha-1,2-mannosyltransferase (Ktr4)"/>
    <property type="match status" value="1"/>
</dbReference>
<dbReference type="PANTHER" id="PTHR31121">
    <property type="entry name" value="ALPHA-1,2 MANNOSYLTRANSFERASE KTR1"/>
    <property type="match status" value="1"/>
</dbReference>
<dbReference type="VEuPathDB" id="FungiDB:SeMB42_g06925"/>
<evidence type="ECO:0000256" key="3">
    <source>
        <dbReference type="PIRSR" id="PIRSR018153-1"/>
    </source>
</evidence>
<feature type="transmembrane region" description="Helical" evidence="4">
    <location>
        <begin position="12"/>
        <end position="31"/>
    </location>
</feature>
<protein>
    <recommendedName>
        <fullName evidence="10">Alpha 1,2-mannosyltransferase</fullName>
    </recommendedName>
</protein>
<evidence type="ECO:0000313" key="6">
    <source>
        <dbReference type="EMBL" id="TPX43933.1"/>
    </source>
</evidence>
<dbReference type="PIRSF" id="PIRSF018153">
    <property type="entry name" value="Glyco_trans_15"/>
    <property type="match status" value="1"/>
</dbReference>
<dbReference type="EMBL" id="QEAM01000204">
    <property type="protein sequence ID" value="TPX43941.1"/>
    <property type="molecule type" value="Genomic_DNA"/>
</dbReference>
<evidence type="ECO:0008006" key="10">
    <source>
        <dbReference type="Google" id="ProtNLM"/>
    </source>
</evidence>
<dbReference type="GO" id="GO:0016020">
    <property type="term" value="C:membrane"/>
    <property type="evidence" value="ECO:0007669"/>
    <property type="project" value="InterPro"/>
</dbReference>
<keyword evidence="4" id="KW-0812">Transmembrane</keyword>
<organism evidence="6 9">
    <name type="scientific">Synchytrium endobioticum</name>
    <dbReference type="NCBI Taxonomy" id="286115"/>
    <lineage>
        <taxon>Eukaryota</taxon>
        <taxon>Fungi</taxon>
        <taxon>Fungi incertae sedis</taxon>
        <taxon>Chytridiomycota</taxon>
        <taxon>Chytridiomycota incertae sedis</taxon>
        <taxon>Chytridiomycetes</taxon>
        <taxon>Synchytriales</taxon>
        <taxon>Synchytriaceae</taxon>
        <taxon>Synchytrium</taxon>
    </lineage>
</organism>
<dbReference type="SUPFAM" id="SSF53448">
    <property type="entry name" value="Nucleotide-diphospho-sugar transferases"/>
    <property type="match status" value="1"/>
</dbReference>
<dbReference type="Pfam" id="PF01793">
    <property type="entry name" value="Glyco_transf_15"/>
    <property type="match status" value="1"/>
</dbReference>
<dbReference type="STRING" id="286115.A0A507CXP6"/>
<dbReference type="GO" id="GO:0006487">
    <property type="term" value="P:protein N-linked glycosylation"/>
    <property type="evidence" value="ECO:0007669"/>
    <property type="project" value="TreeGrafter"/>
</dbReference>
<evidence type="ECO:0000313" key="7">
    <source>
        <dbReference type="EMBL" id="TPX43941.1"/>
    </source>
</evidence>
<dbReference type="InterPro" id="IPR029044">
    <property type="entry name" value="Nucleotide-diphossugar_trans"/>
</dbReference>
<dbReference type="AlphaFoldDB" id="A0A507CXP6"/>
<feature type="active site" description="Nucleophile" evidence="3">
    <location>
        <position position="259"/>
    </location>
</feature>
<sequence>MKIIYVRHCRHVWLLLLSVWTFAAVIPHIWVKVGWRVPTTSHLQQTHQRPNAVILILARNSELDALERTLLQFEARFNRQFKYPYVLLNDQPFTEEFQDRMRSLTTANTTFGLVNEGRYDAFNYPRHLDQQIADTSRARMSKEGVKYGDSVAYRHMCRWYSGLFALHPKLQGYEWYWRVEPGVNFYCDIPYDVFEYMEKNNKAYGFVISLLELPETVASLWPITREYLRQRKVMNATLLNYFLNDWGDYNLCHFWSNFEIARFSLWRDPAYLDFFNFLDRWGGFFLERWGDAPVHSFWVGIRLKKPQVHFFRDIGYRHDTITHCVDDGELAQRCQCPPNERNFDFHRDSCLARWLDYQPSLYKNKHVF</sequence>
<dbReference type="Proteomes" id="UP000317494">
    <property type="component" value="Unassembled WGS sequence"/>
</dbReference>
<dbReference type="InterPro" id="IPR002685">
    <property type="entry name" value="Glyco_trans_15"/>
</dbReference>
<comment type="caution">
    <text evidence="6">The sequence shown here is derived from an EMBL/GenBank/DDBJ whole genome shotgun (WGS) entry which is preliminary data.</text>
</comment>